<sequence length="261" mass="27487">MISLLLLASLALASNSCFRNAYNASGSISLPYPSPPVSSASSTSSASGNYSLFTTLDVTNSSETSWQYFGLQTSNGDPLPSLSYEGCLIVLSDFDEGAPITTKYENTASEQSCSAFLSSKCRASILSSINSTALSFSQNGSPKSPCGEMTTLPTDGCPSYEALTAEIFGKSQNCTTTFGIGASGNTTSWYLKQLDSALPVIVTAWNNASQNGEESWADTQLMCITPDKVVAGSLQSSAGISLKRSSMNALVLSAFLIFFLW</sequence>
<dbReference type="VEuPathDB" id="FungiDB:ASPZODRAFT_26039"/>
<organism evidence="1 2">
    <name type="scientific">Penicilliopsis zonata CBS 506.65</name>
    <dbReference type="NCBI Taxonomy" id="1073090"/>
    <lineage>
        <taxon>Eukaryota</taxon>
        <taxon>Fungi</taxon>
        <taxon>Dikarya</taxon>
        <taxon>Ascomycota</taxon>
        <taxon>Pezizomycotina</taxon>
        <taxon>Eurotiomycetes</taxon>
        <taxon>Eurotiomycetidae</taxon>
        <taxon>Eurotiales</taxon>
        <taxon>Aspergillaceae</taxon>
        <taxon>Penicilliopsis</taxon>
    </lineage>
</organism>
<evidence type="ECO:0000313" key="1">
    <source>
        <dbReference type="EMBL" id="OJJ46154.1"/>
    </source>
</evidence>
<protein>
    <submittedName>
        <fullName evidence="1">Uncharacterized protein</fullName>
    </submittedName>
</protein>
<dbReference type="EMBL" id="KV878343">
    <property type="protein sequence ID" value="OJJ46154.1"/>
    <property type="molecule type" value="Genomic_DNA"/>
</dbReference>
<reference evidence="2" key="1">
    <citation type="journal article" date="2017" name="Genome Biol.">
        <title>Comparative genomics reveals high biological diversity and specific adaptations in the industrially and medically important fungal genus Aspergillus.</title>
        <authorList>
            <person name="de Vries R.P."/>
            <person name="Riley R."/>
            <person name="Wiebenga A."/>
            <person name="Aguilar-Osorio G."/>
            <person name="Amillis S."/>
            <person name="Uchima C.A."/>
            <person name="Anderluh G."/>
            <person name="Asadollahi M."/>
            <person name="Askin M."/>
            <person name="Barry K."/>
            <person name="Battaglia E."/>
            <person name="Bayram O."/>
            <person name="Benocci T."/>
            <person name="Braus-Stromeyer S.A."/>
            <person name="Caldana C."/>
            <person name="Canovas D."/>
            <person name="Cerqueira G.C."/>
            <person name="Chen F."/>
            <person name="Chen W."/>
            <person name="Choi C."/>
            <person name="Clum A."/>
            <person name="Dos Santos R.A."/>
            <person name="Damasio A.R."/>
            <person name="Diallinas G."/>
            <person name="Emri T."/>
            <person name="Fekete E."/>
            <person name="Flipphi M."/>
            <person name="Freyberg S."/>
            <person name="Gallo A."/>
            <person name="Gournas C."/>
            <person name="Habgood R."/>
            <person name="Hainaut M."/>
            <person name="Harispe M.L."/>
            <person name="Henrissat B."/>
            <person name="Hilden K.S."/>
            <person name="Hope R."/>
            <person name="Hossain A."/>
            <person name="Karabika E."/>
            <person name="Karaffa L."/>
            <person name="Karanyi Z."/>
            <person name="Krasevec N."/>
            <person name="Kuo A."/>
            <person name="Kusch H."/>
            <person name="LaButti K."/>
            <person name="Lagendijk E.L."/>
            <person name="Lapidus A."/>
            <person name="Levasseur A."/>
            <person name="Lindquist E."/>
            <person name="Lipzen A."/>
            <person name="Logrieco A.F."/>
            <person name="MacCabe A."/>
            <person name="Maekelae M.R."/>
            <person name="Malavazi I."/>
            <person name="Melin P."/>
            <person name="Meyer V."/>
            <person name="Mielnichuk N."/>
            <person name="Miskei M."/>
            <person name="Molnar A.P."/>
            <person name="Mule G."/>
            <person name="Ngan C.Y."/>
            <person name="Orejas M."/>
            <person name="Orosz E."/>
            <person name="Ouedraogo J.P."/>
            <person name="Overkamp K.M."/>
            <person name="Park H.-S."/>
            <person name="Perrone G."/>
            <person name="Piumi F."/>
            <person name="Punt P.J."/>
            <person name="Ram A.F."/>
            <person name="Ramon A."/>
            <person name="Rauscher S."/>
            <person name="Record E."/>
            <person name="Riano-Pachon D.M."/>
            <person name="Robert V."/>
            <person name="Roehrig J."/>
            <person name="Ruller R."/>
            <person name="Salamov A."/>
            <person name="Salih N.S."/>
            <person name="Samson R.A."/>
            <person name="Sandor E."/>
            <person name="Sanguinetti M."/>
            <person name="Schuetze T."/>
            <person name="Sepcic K."/>
            <person name="Shelest E."/>
            <person name="Sherlock G."/>
            <person name="Sophianopoulou V."/>
            <person name="Squina F.M."/>
            <person name="Sun H."/>
            <person name="Susca A."/>
            <person name="Todd R.B."/>
            <person name="Tsang A."/>
            <person name="Unkles S.E."/>
            <person name="van de Wiele N."/>
            <person name="van Rossen-Uffink D."/>
            <person name="Oliveira J.V."/>
            <person name="Vesth T.C."/>
            <person name="Visser J."/>
            <person name="Yu J.-H."/>
            <person name="Zhou M."/>
            <person name="Andersen M.R."/>
            <person name="Archer D.B."/>
            <person name="Baker S.E."/>
            <person name="Benoit I."/>
            <person name="Brakhage A.A."/>
            <person name="Braus G.H."/>
            <person name="Fischer R."/>
            <person name="Frisvad J.C."/>
            <person name="Goldman G.H."/>
            <person name="Houbraken J."/>
            <person name="Oakley B."/>
            <person name="Pocsi I."/>
            <person name="Scazzocchio C."/>
            <person name="Seiboth B."/>
            <person name="vanKuyk P.A."/>
            <person name="Wortman J."/>
            <person name="Dyer P.S."/>
            <person name="Grigoriev I.V."/>
        </authorList>
    </citation>
    <scope>NUCLEOTIDE SEQUENCE [LARGE SCALE GENOMIC DNA]</scope>
    <source>
        <strain evidence="2">CBS 506.65</strain>
    </source>
</reference>
<proteinExistence type="predicted"/>
<name>A0A1L9SGI0_9EURO</name>
<keyword evidence="2" id="KW-1185">Reference proteome</keyword>
<dbReference type="GeneID" id="34614491"/>
<gene>
    <name evidence="1" type="ORF">ASPZODRAFT_26039</name>
</gene>
<dbReference type="RefSeq" id="XP_022580664.1">
    <property type="nucleotide sequence ID" value="XM_022728027.1"/>
</dbReference>
<dbReference type="Proteomes" id="UP000184188">
    <property type="component" value="Unassembled WGS sequence"/>
</dbReference>
<evidence type="ECO:0000313" key="2">
    <source>
        <dbReference type="Proteomes" id="UP000184188"/>
    </source>
</evidence>
<dbReference type="OrthoDB" id="3494145at2759"/>
<accession>A0A1L9SGI0</accession>
<dbReference type="AlphaFoldDB" id="A0A1L9SGI0"/>